<evidence type="ECO:0000256" key="2">
    <source>
        <dbReference type="ARBA" id="ARBA00022723"/>
    </source>
</evidence>
<evidence type="ECO:0000256" key="1">
    <source>
        <dbReference type="ARBA" id="ARBA00022722"/>
    </source>
</evidence>
<dbReference type="InterPro" id="IPR029060">
    <property type="entry name" value="PIN-like_dom_sf"/>
</dbReference>
<dbReference type="Proteomes" id="UP000504882">
    <property type="component" value="Unassembled WGS sequence"/>
</dbReference>
<sequence>MLLDTHVVLWLTADDGRLGSSARQQIAGSGAVLISAASLWEIAIKAELGKLGVPDDLPERLDRSGLRWLPVTAAHSWATRDVRGLPHRDPFDRLLVAQAVSEGVPLLTADAALLTAHLEPAVTLIDARR</sequence>
<dbReference type="PANTHER" id="PTHR36173:SF2">
    <property type="entry name" value="RIBONUCLEASE VAPC16"/>
    <property type="match status" value="1"/>
</dbReference>
<gene>
    <name evidence="6" type="ORF">EXU48_02755</name>
</gene>
<evidence type="ECO:0000259" key="5">
    <source>
        <dbReference type="Pfam" id="PF01850"/>
    </source>
</evidence>
<dbReference type="RefSeq" id="WP_133106016.1">
    <property type="nucleotide sequence ID" value="NZ_SMNA01000001.1"/>
</dbReference>
<evidence type="ECO:0000313" key="6">
    <source>
        <dbReference type="EMBL" id="TDE99114.1"/>
    </source>
</evidence>
<dbReference type="SUPFAM" id="SSF88723">
    <property type="entry name" value="PIN domain-like"/>
    <property type="match status" value="1"/>
</dbReference>
<evidence type="ECO:0000256" key="3">
    <source>
        <dbReference type="ARBA" id="ARBA00022801"/>
    </source>
</evidence>
<accession>A0ABY2EAK7</accession>
<dbReference type="InterPro" id="IPR052919">
    <property type="entry name" value="TA_system_RNase"/>
</dbReference>
<evidence type="ECO:0000313" key="7">
    <source>
        <dbReference type="Proteomes" id="UP000504882"/>
    </source>
</evidence>
<keyword evidence="2" id="KW-0479">Metal-binding</keyword>
<keyword evidence="1" id="KW-0540">Nuclease</keyword>
<protein>
    <submittedName>
        <fullName evidence="6">Type II toxin-antitoxin system VapC family toxin</fullName>
    </submittedName>
</protein>
<dbReference type="Gene3D" id="3.40.50.1010">
    <property type="entry name" value="5'-nuclease"/>
    <property type="match status" value="1"/>
</dbReference>
<keyword evidence="7" id="KW-1185">Reference proteome</keyword>
<dbReference type="EMBL" id="SMNA01000001">
    <property type="protein sequence ID" value="TDE99114.1"/>
    <property type="molecule type" value="Genomic_DNA"/>
</dbReference>
<dbReference type="CDD" id="cd09872">
    <property type="entry name" value="PIN_Sll0205-like"/>
    <property type="match status" value="1"/>
</dbReference>
<proteinExistence type="predicted"/>
<dbReference type="PANTHER" id="PTHR36173">
    <property type="entry name" value="RIBONUCLEASE VAPC16-RELATED"/>
    <property type="match status" value="1"/>
</dbReference>
<dbReference type="InterPro" id="IPR002716">
    <property type="entry name" value="PIN_dom"/>
</dbReference>
<dbReference type="Pfam" id="PF01850">
    <property type="entry name" value="PIN"/>
    <property type="match status" value="1"/>
</dbReference>
<keyword evidence="4" id="KW-0460">Magnesium</keyword>
<feature type="domain" description="PIN" evidence="5">
    <location>
        <begin position="1"/>
        <end position="112"/>
    </location>
</feature>
<organism evidence="6 7">
    <name type="scientific">Occultella glacieicola</name>
    <dbReference type="NCBI Taxonomy" id="2518684"/>
    <lineage>
        <taxon>Bacteria</taxon>
        <taxon>Bacillati</taxon>
        <taxon>Actinomycetota</taxon>
        <taxon>Actinomycetes</taxon>
        <taxon>Micrococcales</taxon>
        <taxon>Ruaniaceae</taxon>
        <taxon>Occultella</taxon>
    </lineage>
</organism>
<reference evidence="6 7" key="1">
    <citation type="submission" date="2019-03" db="EMBL/GenBank/DDBJ databases">
        <title>Genomic features of bacteria from cold environments.</title>
        <authorList>
            <person name="Shen L."/>
        </authorList>
    </citation>
    <scope>NUCLEOTIDE SEQUENCE [LARGE SCALE GENOMIC DNA]</scope>
    <source>
        <strain evidence="7">T3246-1</strain>
    </source>
</reference>
<evidence type="ECO:0000256" key="4">
    <source>
        <dbReference type="ARBA" id="ARBA00022842"/>
    </source>
</evidence>
<comment type="caution">
    <text evidence="6">The sequence shown here is derived from an EMBL/GenBank/DDBJ whole genome shotgun (WGS) entry which is preliminary data.</text>
</comment>
<keyword evidence="3" id="KW-0378">Hydrolase</keyword>
<dbReference type="InterPro" id="IPR041705">
    <property type="entry name" value="PIN_Sll0205"/>
</dbReference>
<name>A0ABY2EAK7_9MICO</name>